<proteinExistence type="inferred from homology"/>
<feature type="transmembrane region" description="Helical" evidence="8">
    <location>
        <begin position="275"/>
        <end position="295"/>
    </location>
</feature>
<evidence type="ECO:0000313" key="9">
    <source>
        <dbReference type="EMBL" id="HGG02222.1"/>
    </source>
</evidence>
<dbReference type="PANTHER" id="PTHR36838:SF1">
    <property type="entry name" value="SLR1864 PROTEIN"/>
    <property type="match status" value="1"/>
</dbReference>
<feature type="transmembrane region" description="Helical" evidence="8">
    <location>
        <begin position="215"/>
        <end position="233"/>
    </location>
</feature>
<keyword evidence="4" id="KW-1003">Cell membrane</keyword>
<evidence type="ECO:0000256" key="4">
    <source>
        <dbReference type="ARBA" id="ARBA00022475"/>
    </source>
</evidence>
<keyword evidence="5 8" id="KW-0812">Transmembrane</keyword>
<dbReference type="Gene3D" id="1.20.1530.20">
    <property type="match status" value="1"/>
</dbReference>
<evidence type="ECO:0000256" key="2">
    <source>
        <dbReference type="ARBA" id="ARBA00010145"/>
    </source>
</evidence>
<feature type="transmembrane region" description="Helical" evidence="8">
    <location>
        <begin position="184"/>
        <end position="203"/>
    </location>
</feature>
<protein>
    <submittedName>
        <fullName evidence="9">AEC family transporter</fullName>
    </submittedName>
</protein>
<evidence type="ECO:0000256" key="1">
    <source>
        <dbReference type="ARBA" id="ARBA00004651"/>
    </source>
</evidence>
<feature type="transmembrane region" description="Helical" evidence="8">
    <location>
        <begin position="123"/>
        <end position="142"/>
    </location>
</feature>
<evidence type="ECO:0000256" key="5">
    <source>
        <dbReference type="ARBA" id="ARBA00022692"/>
    </source>
</evidence>
<name>A0A7C3ZLY7_9CYAN</name>
<dbReference type="EMBL" id="DSPX01000168">
    <property type="protein sequence ID" value="HGG02222.1"/>
    <property type="molecule type" value="Genomic_DNA"/>
</dbReference>
<feature type="transmembrane region" description="Helical" evidence="8">
    <location>
        <begin position="59"/>
        <end position="80"/>
    </location>
</feature>
<evidence type="ECO:0000256" key="3">
    <source>
        <dbReference type="ARBA" id="ARBA00022448"/>
    </source>
</evidence>
<keyword evidence="6 8" id="KW-1133">Transmembrane helix</keyword>
<keyword evidence="7 8" id="KW-0472">Membrane</keyword>
<dbReference type="GO" id="GO:0005886">
    <property type="term" value="C:plasma membrane"/>
    <property type="evidence" value="ECO:0007669"/>
    <property type="project" value="UniProtKB-SubCell"/>
</dbReference>
<sequence length="297" mass="31500">MIAILSAVFPVGSIVLIGFIAAKTLELHLPTLSRLALYVLFPAMVADSLYRTTLSAQSAAAIVLGCTLTYFAIGLVAWWWGRQLGLAIPLQKSLVTTSVLPNAGNMGLPVNLFALGAPGLDRAVVYMVCHSILSVITVPAFLNGGGWRRGLAFTLRLPLIWAVLLGLGLRFSQIELPLKLDRGLQLLGEGTIPLALLVLGVQIASKRFEPGRYEFGASLLRLVGGALMALVVGKGMGMSGLDLQVLVLQSAMPCAINSFLMVNEFGGDADRTAQAVVISTLLAFVTLPLVLWAIAHL</sequence>
<dbReference type="GO" id="GO:0055085">
    <property type="term" value="P:transmembrane transport"/>
    <property type="evidence" value="ECO:0007669"/>
    <property type="project" value="InterPro"/>
</dbReference>
<comment type="similarity">
    <text evidence="2">Belongs to the auxin efflux carrier (TC 2.A.69) family.</text>
</comment>
<organism evidence="9">
    <name type="scientific">Planktothricoides sp. SpSt-374</name>
    <dbReference type="NCBI Taxonomy" id="2282167"/>
    <lineage>
        <taxon>Bacteria</taxon>
        <taxon>Bacillati</taxon>
        <taxon>Cyanobacteriota</taxon>
        <taxon>Cyanophyceae</taxon>
        <taxon>Oscillatoriophycideae</taxon>
        <taxon>Oscillatoriales</taxon>
        <taxon>Oscillatoriaceae</taxon>
        <taxon>Planktothricoides</taxon>
    </lineage>
</organism>
<dbReference type="Pfam" id="PF03547">
    <property type="entry name" value="Mem_trans"/>
    <property type="match status" value="2"/>
</dbReference>
<evidence type="ECO:0000256" key="6">
    <source>
        <dbReference type="ARBA" id="ARBA00022989"/>
    </source>
</evidence>
<dbReference type="InterPro" id="IPR004776">
    <property type="entry name" value="Mem_transp_PIN-like"/>
</dbReference>
<dbReference type="AlphaFoldDB" id="A0A7C3ZLY7"/>
<evidence type="ECO:0000256" key="8">
    <source>
        <dbReference type="SAM" id="Phobius"/>
    </source>
</evidence>
<reference evidence="9" key="1">
    <citation type="journal article" date="2020" name="mSystems">
        <title>Genome- and Community-Level Interaction Insights into Carbon Utilization and Element Cycling Functions of Hydrothermarchaeota in Hydrothermal Sediment.</title>
        <authorList>
            <person name="Zhou Z."/>
            <person name="Liu Y."/>
            <person name="Xu W."/>
            <person name="Pan J."/>
            <person name="Luo Z.H."/>
            <person name="Li M."/>
        </authorList>
    </citation>
    <scope>NUCLEOTIDE SEQUENCE [LARGE SCALE GENOMIC DNA]</scope>
    <source>
        <strain evidence="9">SpSt-374</strain>
    </source>
</reference>
<comment type="subcellular location">
    <subcellularLocation>
        <location evidence="1">Cell membrane</location>
        <topology evidence="1">Multi-pass membrane protein</topology>
    </subcellularLocation>
</comment>
<evidence type="ECO:0000256" key="7">
    <source>
        <dbReference type="ARBA" id="ARBA00023136"/>
    </source>
</evidence>
<feature type="transmembrane region" description="Helical" evidence="8">
    <location>
        <begin position="154"/>
        <end position="172"/>
    </location>
</feature>
<comment type="caution">
    <text evidence="9">The sequence shown here is derived from an EMBL/GenBank/DDBJ whole genome shotgun (WGS) entry which is preliminary data.</text>
</comment>
<feature type="transmembrane region" description="Helical" evidence="8">
    <location>
        <begin position="32"/>
        <end position="50"/>
    </location>
</feature>
<dbReference type="InterPro" id="IPR038770">
    <property type="entry name" value="Na+/solute_symporter_sf"/>
</dbReference>
<gene>
    <name evidence="9" type="ORF">ENR15_16650</name>
</gene>
<accession>A0A7C3ZLY7</accession>
<keyword evidence="3" id="KW-0813">Transport</keyword>
<dbReference type="PANTHER" id="PTHR36838">
    <property type="entry name" value="AUXIN EFFLUX CARRIER FAMILY PROTEIN"/>
    <property type="match status" value="1"/>
</dbReference>